<keyword evidence="2" id="KW-1185">Reference proteome</keyword>
<evidence type="ECO:0000313" key="1">
    <source>
        <dbReference type="EMBL" id="MBA9087444.1"/>
    </source>
</evidence>
<sequence length="80" mass="9296">MTNKMVELLSDGGKRTTIIDLNEGIARSSRDRGPVKVLFQTNYLEKFGFPKWIDFQCFVSRCGWNFELLITSIKYKDRTA</sequence>
<comment type="caution">
    <text evidence="1">The sequence shown here is derived from an EMBL/GenBank/DDBJ whole genome shotgun (WGS) entry which is preliminary data.</text>
</comment>
<gene>
    <name evidence="1" type="ORF">FHR92_003929</name>
</gene>
<evidence type="ECO:0000313" key="2">
    <source>
        <dbReference type="Proteomes" id="UP000567067"/>
    </source>
</evidence>
<dbReference type="Proteomes" id="UP000567067">
    <property type="component" value="Unassembled WGS sequence"/>
</dbReference>
<dbReference type="AlphaFoldDB" id="A0A7W3SWE1"/>
<accession>A0A7W3SWE1</accession>
<protein>
    <submittedName>
        <fullName evidence="1">Uncharacterized protein</fullName>
    </submittedName>
</protein>
<organism evidence="1 2">
    <name type="scientific">Fontibacillus solani</name>
    <dbReference type="NCBI Taxonomy" id="1572857"/>
    <lineage>
        <taxon>Bacteria</taxon>
        <taxon>Bacillati</taxon>
        <taxon>Bacillota</taxon>
        <taxon>Bacilli</taxon>
        <taxon>Bacillales</taxon>
        <taxon>Paenibacillaceae</taxon>
        <taxon>Fontibacillus</taxon>
    </lineage>
</organism>
<dbReference type="EMBL" id="JACJIP010000030">
    <property type="protein sequence ID" value="MBA9087444.1"/>
    <property type="molecule type" value="Genomic_DNA"/>
</dbReference>
<name>A0A7W3SWE1_9BACL</name>
<proteinExistence type="predicted"/>
<reference evidence="1 2" key="1">
    <citation type="submission" date="2020-08" db="EMBL/GenBank/DDBJ databases">
        <title>Genomic Encyclopedia of Type Strains, Phase III (KMG-III): the genomes of soil and plant-associated and newly described type strains.</title>
        <authorList>
            <person name="Whitman W."/>
        </authorList>
    </citation>
    <scope>NUCLEOTIDE SEQUENCE [LARGE SCALE GENOMIC DNA]</scope>
    <source>
        <strain evidence="1 2">CECT 8693</strain>
    </source>
</reference>